<dbReference type="GO" id="GO:0007165">
    <property type="term" value="P:signal transduction"/>
    <property type="evidence" value="ECO:0007669"/>
    <property type="project" value="InterPro"/>
</dbReference>
<dbReference type="GO" id="GO:0016791">
    <property type="term" value="F:phosphatase activity"/>
    <property type="evidence" value="ECO:0007669"/>
    <property type="project" value="TreeGrafter"/>
</dbReference>
<protein>
    <submittedName>
        <fullName evidence="5">Serine phosphatase RsbU, regulator of sigma subunit</fullName>
    </submittedName>
</protein>
<keyword evidence="3" id="KW-0472">Membrane</keyword>
<dbReference type="Pfam" id="PF07228">
    <property type="entry name" value="SpoIIE"/>
    <property type="match status" value="1"/>
</dbReference>
<feature type="region of interest" description="Disordered" evidence="2">
    <location>
        <begin position="256"/>
        <end position="282"/>
    </location>
</feature>
<dbReference type="PANTHER" id="PTHR43156:SF2">
    <property type="entry name" value="STAGE II SPORULATION PROTEIN E"/>
    <property type="match status" value="1"/>
</dbReference>
<feature type="domain" description="HAMP" evidence="4">
    <location>
        <begin position="743"/>
        <end position="795"/>
    </location>
</feature>
<dbReference type="InterPro" id="IPR036457">
    <property type="entry name" value="PPM-type-like_dom_sf"/>
</dbReference>
<keyword evidence="1" id="KW-0378">Hydrolase</keyword>
<keyword evidence="3" id="KW-1133">Transmembrane helix</keyword>
<dbReference type="SUPFAM" id="SSF81606">
    <property type="entry name" value="PP2C-like"/>
    <property type="match status" value="1"/>
</dbReference>
<dbReference type="EMBL" id="QOQW01000013">
    <property type="protein sequence ID" value="RCK79385.1"/>
    <property type="molecule type" value="Genomic_DNA"/>
</dbReference>
<feature type="transmembrane region" description="Helical" evidence="3">
    <location>
        <begin position="698"/>
        <end position="716"/>
    </location>
</feature>
<feature type="compositionally biased region" description="Gly residues" evidence="2">
    <location>
        <begin position="268"/>
        <end position="280"/>
    </location>
</feature>
<dbReference type="Proteomes" id="UP000252355">
    <property type="component" value="Unassembled WGS sequence"/>
</dbReference>
<dbReference type="InterPro" id="IPR052016">
    <property type="entry name" value="Bact_Sigma-Reg"/>
</dbReference>
<evidence type="ECO:0000313" key="6">
    <source>
        <dbReference type="Proteomes" id="UP000252355"/>
    </source>
</evidence>
<feature type="transmembrane region" description="Helical" evidence="3">
    <location>
        <begin position="315"/>
        <end position="337"/>
    </location>
</feature>
<proteinExistence type="predicted"/>
<feature type="transmembrane region" description="Helical" evidence="3">
    <location>
        <begin position="352"/>
        <end position="371"/>
    </location>
</feature>
<reference evidence="5 6" key="1">
    <citation type="submission" date="2018-05" db="EMBL/GenBank/DDBJ databases">
        <title>A metagenomic window into the 2 km-deep terrestrial subsurface aquifer revealed taxonomically and functionally diverse microbial community comprising novel uncultured bacterial lineages.</title>
        <authorList>
            <person name="Kadnikov V.V."/>
            <person name="Mardanov A.V."/>
            <person name="Beletsky A.V."/>
            <person name="Banks D."/>
            <person name="Pimenov N.V."/>
            <person name="Frank Y.A."/>
            <person name="Karnachuk O.V."/>
            <person name="Ravin N.V."/>
        </authorList>
    </citation>
    <scope>NUCLEOTIDE SEQUENCE [LARGE SCALE GENOMIC DNA]</scope>
    <source>
        <strain evidence="5">BY5</strain>
    </source>
</reference>
<evidence type="ECO:0000256" key="2">
    <source>
        <dbReference type="SAM" id="MobiDB-lite"/>
    </source>
</evidence>
<accession>A0A367ZMN0</accession>
<evidence type="ECO:0000259" key="4">
    <source>
        <dbReference type="PROSITE" id="PS50885"/>
    </source>
</evidence>
<gene>
    <name evidence="5" type="ORF">OZSIB_0025</name>
</gene>
<evidence type="ECO:0000256" key="1">
    <source>
        <dbReference type="ARBA" id="ARBA00022801"/>
    </source>
</evidence>
<evidence type="ECO:0000256" key="3">
    <source>
        <dbReference type="SAM" id="Phobius"/>
    </source>
</evidence>
<organism evidence="5 6">
    <name type="scientific">Candidatus Ozemobacter sibiricus</name>
    <dbReference type="NCBI Taxonomy" id="2268124"/>
    <lineage>
        <taxon>Bacteria</taxon>
        <taxon>Candidatus Ozemobacteria</taxon>
        <taxon>Candidatus Ozemobacterales</taxon>
        <taxon>Candidatus Ozemobacteraceae</taxon>
        <taxon>Candidatus Ozemobacter</taxon>
    </lineage>
</organism>
<feature type="compositionally biased region" description="Basic and acidic residues" evidence="2">
    <location>
        <begin position="257"/>
        <end position="267"/>
    </location>
</feature>
<feature type="transmembrane region" description="Helical" evidence="3">
    <location>
        <begin position="722"/>
        <end position="741"/>
    </location>
</feature>
<dbReference type="Gene3D" id="3.60.40.10">
    <property type="entry name" value="PPM-type phosphatase domain"/>
    <property type="match status" value="1"/>
</dbReference>
<dbReference type="PROSITE" id="PS50885">
    <property type="entry name" value="HAMP"/>
    <property type="match status" value="1"/>
</dbReference>
<dbReference type="InterPro" id="IPR003660">
    <property type="entry name" value="HAMP_dom"/>
</dbReference>
<keyword evidence="3" id="KW-0812">Transmembrane</keyword>
<sequence>MSESTPITRGGRLLGAGLALVVIWLPLELLFLYGLHLSQEAWLAAHTALRQREMGHTLLRFRQLLNPSTALTCVWRSARAAAAGATTPEMWRQRVVSNLAVPPGAFDLFLTDGRTILPPAPGFDPGPLAGFLATCTMKAESTGSVASMFAAMVRLRQDFDYSGHERFAKFRWIALPIFPGMPNRIFDRAWEADYVYFGANTPRNSWAAFGRVPGCPGWLYLLTFHREHLPDAVLQSMALTEARRQGLPVALYRHGTSRREAAEDRASGGRGEAAGDGPEIGGLQRQGRELVLTELDEKQGILEVRSTLPLELWTIWGLAWVANLALSVAAAGVAWRWLGPPTGRPLSVGRRLGWGIMLGAGFPLLLALVIAQGMVGARFFRDLQTSLVLMEQGLRGLEEDFERYLEQVAVDYRRQIRKFPYPWDPIRGGRFLDRLAGLHQANACYLLRADGERLMTRGPYSWAAYHIFRMPPARREAFLQERIPRGAYLLQHELDMIGMTASSPVEAERAVRRILFREGRRSGRLLNPAIFSVISRMLCQAVDRRTTIRPSDIEASKSGVLLNLALQGRELEFLNDLLARLGTLSTFRMANFEGMSFVDVVRDRHGVSQLVVMLFHRVTNLADQFLRLRCRAVGGEGPYLLGAVSFDPLKEDYGPELPPTLAALMRATITEIEQPAQIIPPSFPQEPHLILARRSARLTSHVLFAALPLSHLVAGAQRLQRWFHVGLLLMMMLGGGGVVLLRRVFLAPLADLRSCVQAMGRGETAASRASIALGEMGAVAALFNQTLDQLRQMNIARTVQENLLPTTGLQAGQFALRGQSVMMSQVGGDYFDLLPAGPDRILVVVGDVAGHGLPAGIVMAMLKSGLLVLAAEPIGIDEIARQMNETLLRLLSRTKMMTAFLGLLQPSTGVLSYTNAGHNYPLLISPGRGSQYLKQINLPLGSLKNRAYKKDDLLFQPGETLIICTDGVIEATRPDGRLLGYEGFQAWFDPPPSGDPEAIIAAIFERVGQWTGHGPRQDDLTVLVISRSASSSAAAAGADDGTPGPSTL</sequence>
<dbReference type="GO" id="GO:0016020">
    <property type="term" value="C:membrane"/>
    <property type="evidence" value="ECO:0007669"/>
    <property type="project" value="InterPro"/>
</dbReference>
<dbReference type="PANTHER" id="PTHR43156">
    <property type="entry name" value="STAGE II SPORULATION PROTEIN E-RELATED"/>
    <property type="match status" value="1"/>
</dbReference>
<dbReference type="InterPro" id="IPR001932">
    <property type="entry name" value="PPM-type_phosphatase-like_dom"/>
</dbReference>
<evidence type="ECO:0000313" key="5">
    <source>
        <dbReference type="EMBL" id="RCK79385.1"/>
    </source>
</evidence>
<dbReference type="SMART" id="SM00331">
    <property type="entry name" value="PP2C_SIG"/>
    <property type="match status" value="1"/>
</dbReference>
<name>A0A367ZMN0_9BACT</name>
<feature type="transmembrane region" description="Helical" evidence="3">
    <location>
        <begin position="12"/>
        <end position="33"/>
    </location>
</feature>
<dbReference type="AlphaFoldDB" id="A0A367ZMN0"/>
<comment type="caution">
    <text evidence="5">The sequence shown here is derived from an EMBL/GenBank/DDBJ whole genome shotgun (WGS) entry which is preliminary data.</text>
</comment>